<dbReference type="InterPro" id="IPR041854">
    <property type="entry name" value="BFD-like_2Fe2S-bd_dom_sf"/>
</dbReference>
<dbReference type="Gene3D" id="1.10.10.1100">
    <property type="entry name" value="BFD-like [2Fe-2S]-binding domain"/>
    <property type="match status" value="1"/>
</dbReference>
<dbReference type="SUPFAM" id="SSF51905">
    <property type="entry name" value="FAD/NAD(P)-binding domain"/>
    <property type="match status" value="1"/>
</dbReference>
<dbReference type="PRINTS" id="PR00411">
    <property type="entry name" value="PNDRDTASEI"/>
</dbReference>
<dbReference type="PANTHER" id="PTHR42949:SF3">
    <property type="entry name" value="ANAEROBIC GLYCEROL-3-PHOSPHATE DEHYDROGENASE SUBUNIT B"/>
    <property type="match status" value="1"/>
</dbReference>
<dbReference type="PANTHER" id="PTHR42949">
    <property type="entry name" value="ANAEROBIC GLYCEROL-3-PHOSPHATE DEHYDROGENASE SUBUNIT B"/>
    <property type="match status" value="1"/>
</dbReference>
<dbReference type="EC" id="1.4.99.5" evidence="4"/>
<evidence type="ECO:0000256" key="1">
    <source>
        <dbReference type="ARBA" id="ARBA00023002"/>
    </source>
</evidence>
<dbReference type="InterPro" id="IPR036188">
    <property type="entry name" value="FAD/NAD-bd_sf"/>
</dbReference>
<evidence type="ECO:0000313" key="5">
    <source>
        <dbReference type="Proteomes" id="UP000433050"/>
    </source>
</evidence>
<dbReference type="GO" id="GO:0050622">
    <property type="term" value="F:glycine dehydrogenase (cyanide-forming) activity"/>
    <property type="evidence" value="ECO:0007669"/>
    <property type="project" value="UniProtKB-EC"/>
</dbReference>
<dbReference type="Gene3D" id="3.50.50.60">
    <property type="entry name" value="FAD/NAD(P)-binding domain"/>
    <property type="match status" value="2"/>
</dbReference>
<proteinExistence type="predicted"/>
<feature type="domain" description="FAD/NAD(P)-binding" evidence="2">
    <location>
        <begin position="16"/>
        <end position="335"/>
    </location>
</feature>
<dbReference type="InterPro" id="IPR023753">
    <property type="entry name" value="FAD/NAD-binding_dom"/>
</dbReference>
<dbReference type="InterPro" id="IPR017224">
    <property type="entry name" value="Opine_Oxase_asu/HCN_bsu"/>
</dbReference>
<dbReference type="EMBL" id="CACSAS010000001">
    <property type="protein sequence ID" value="CAA0092884.1"/>
    <property type="molecule type" value="Genomic_DNA"/>
</dbReference>
<accession>A0A5S9NQY2</accession>
<dbReference type="PIRSF" id="PIRSF037495">
    <property type="entry name" value="Opine_OX_OoxA/HcnB"/>
    <property type="match status" value="1"/>
</dbReference>
<dbReference type="RefSeq" id="WP_159598437.1">
    <property type="nucleotide sequence ID" value="NZ_CACSAS010000001.1"/>
</dbReference>
<dbReference type="Pfam" id="PF07992">
    <property type="entry name" value="Pyr_redox_2"/>
    <property type="match status" value="1"/>
</dbReference>
<dbReference type="InterPro" id="IPR041117">
    <property type="entry name" value="SoxA_A3"/>
</dbReference>
<dbReference type="Pfam" id="PF17806">
    <property type="entry name" value="SO_alpha_A3"/>
    <property type="match status" value="1"/>
</dbReference>
<dbReference type="CDD" id="cd19946">
    <property type="entry name" value="GlpA-like_Fer2_BFD-like"/>
    <property type="match status" value="1"/>
</dbReference>
<reference evidence="4 5" key="1">
    <citation type="submission" date="2019-12" db="EMBL/GenBank/DDBJ databases">
        <authorList>
            <person name="Reyes-Prieto M."/>
        </authorList>
    </citation>
    <scope>NUCLEOTIDE SEQUENCE [LARGE SCALE GENOMIC DNA]</scope>
    <source>
        <strain evidence="4">HF14-78462</strain>
    </source>
</reference>
<keyword evidence="5" id="KW-1185">Reference proteome</keyword>
<dbReference type="PRINTS" id="PR00368">
    <property type="entry name" value="FADPNR"/>
</dbReference>
<sequence length="495" mass="51963">MSARLLSHVEQLDEAYDLAVIGAGPGGLAAATEAAEAGAHVLLLDENGTPGGQIYRAITRNDPQELPFLGRDYWKGKALADSFLAAALDYAPTATAWSLDPAPQDRDEEATGLARIGVSLGGAARRIDARAVLLATGAMERPMPVPGWTLPGVMTAGAAQIALKSAGIVPTGRVVLAGCGPLIYLLAAQLLDAGTRIVALLDTSDRERRLPALRHLPGFLRSPYLSKGLGLLWKVRRSLKVVSGVTALRITGRGRAEAVTYYRGGRERTLAADCVLLHQGVVPNINLASAAGCAIEWNETQRAFQPTTDGEGRSSLPGVFVVGDGAGIGGAEHAEVSGRIAARAALRDLGLAPEAGGDLAALVTQRRRLARGRAFLDNLYLPAEPFRAPQDDETIVCRCEEVTAGQVREAVALGVPGPNQLKTFLRCGMGPCQGRMCALTVSEIMAAERSVSPAEIGVYRLRPPVKPLRLSELAAMPQTPEALIAVTGRTADGGH</sequence>
<gene>
    <name evidence="4" type="primary">hcnB_1</name>
    <name evidence="4" type="ORF">STARVERO_01536</name>
</gene>
<feature type="domain" description="SoxA A3" evidence="3">
    <location>
        <begin position="396"/>
        <end position="475"/>
    </location>
</feature>
<organism evidence="4 5">
    <name type="scientific">Starkeya nomas</name>
    <dbReference type="NCBI Taxonomy" id="2666134"/>
    <lineage>
        <taxon>Bacteria</taxon>
        <taxon>Pseudomonadati</taxon>
        <taxon>Pseudomonadota</taxon>
        <taxon>Alphaproteobacteria</taxon>
        <taxon>Hyphomicrobiales</taxon>
        <taxon>Xanthobacteraceae</taxon>
        <taxon>Starkeya</taxon>
    </lineage>
</organism>
<evidence type="ECO:0000259" key="3">
    <source>
        <dbReference type="Pfam" id="PF17806"/>
    </source>
</evidence>
<dbReference type="AlphaFoldDB" id="A0A5S9NQY2"/>
<keyword evidence="1 4" id="KW-0560">Oxidoreductase</keyword>
<evidence type="ECO:0000313" key="4">
    <source>
        <dbReference type="EMBL" id="CAA0092884.1"/>
    </source>
</evidence>
<dbReference type="InterPro" id="IPR051691">
    <property type="entry name" value="Metab_Enz_Cyan_OpOx_G3PDH"/>
</dbReference>
<dbReference type="Proteomes" id="UP000433050">
    <property type="component" value="Unassembled WGS sequence"/>
</dbReference>
<name>A0A5S9NQY2_9HYPH</name>
<evidence type="ECO:0000259" key="2">
    <source>
        <dbReference type="Pfam" id="PF07992"/>
    </source>
</evidence>
<protein>
    <submittedName>
        <fullName evidence="4">Hydrogen cyanide synthase subunit HcnB</fullName>
        <ecNumber evidence="4">1.4.99.5</ecNumber>
    </submittedName>
</protein>